<feature type="compositionally biased region" description="Polar residues" evidence="1">
    <location>
        <begin position="78"/>
        <end position="114"/>
    </location>
</feature>
<sequence>MTDTYKNSNNKMPSSISTAYATAPSSPSFNGPSTPSSIRRRSSIFSGIANLSLHGGSSSPTAASHSHSRRGSKWSIASCFSESSNPDKQPVTQSSDCSPPVSPLSSNFDQSTIASRRRSYVPKRAAESFSISTTPIYAREAGAQSMSSLNSKRLSYATQYGFKTPAEKIPMETVPDHKE</sequence>
<organism evidence="2 3">
    <name type="scientific">Neofusicoccum ribis</name>
    <dbReference type="NCBI Taxonomy" id="45134"/>
    <lineage>
        <taxon>Eukaryota</taxon>
        <taxon>Fungi</taxon>
        <taxon>Dikarya</taxon>
        <taxon>Ascomycota</taxon>
        <taxon>Pezizomycotina</taxon>
        <taxon>Dothideomycetes</taxon>
        <taxon>Dothideomycetes incertae sedis</taxon>
        <taxon>Botryosphaeriales</taxon>
        <taxon>Botryosphaeriaceae</taxon>
        <taxon>Neofusicoccum</taxon>
    </lineage>
</organism>
<evidence type="ECO:0000313" key="2">
    <source>
        <dbReference type="EMBL" id="KAL1633634.1"/>
    </source>
</evidence>
<accession>A0ABR3T251</accession>
<evidence type="ECO:0000256" key="1">
    <source>
        <dbReference type="SAM" id="MobiDB-lite"/>
    </source>
</evidence>
<feature type="region of interest" description="Disordered" evidence="1">
    <location>
        <begin position="1"/>
        <end position="41"/>
    </location>
</feature>
<name>A0ABR3T251_9PEZI</name>
<comment type="caution">
    <text evidence="2">The sequence shown here is derived from an EMBL/GenBank/DDBJ whole genome shotgun (WGS) entry which is preliminary data.</text>
</comment>
<feature type="region of interest" description="Disordered" evidence="1">
    <location>
        <begin position="78"/>
        <end position="126"/>
    </location>
</feature>
<gene>
    <name evidence="2" type="ORF">SLS56_002782</name>
</gene>
<dbReference type="Proteomes" id="UP001521116">
    <property type="component" value="Unassembled WGS sequence"/>
</dbReference>
<evidence type="ECO:0000313" key="3">
    <source>
        <dbReference type="Proteomes" id="UP001521116"/>
    </source>
</evidence>
<proteinExistence type="predicted"/>
<reference evidence="2 3" key="1">
    <citation type="submission" date="2024-02" db="EMBL/GenBank/DDBJ databases">
        <title>De novo assembly and annotation of 12 fungi associated with fruit tree decline syndrome in Ontario, Canada.</title>
        <authorList>
            <person name="Sulman M."/>
            <person name="Ellouze W."/>
            <person name="Ilyukhin E."/>
        </authorList>
    </citation>
    <scope>NUCLEOTIDE SEQUENCE [LARGE SCALE GENOMIC DNA]</scope>
    <source>
        <strain evidence="2 3">M1-105</strain>
    </source>
</reference>
<feature type="compositionally biased region" description="Low complexity" evidence="1">
    <location>
        <begin position="13"/>
        <end position="28"/>
    </location>
</feature>
<protein>
    <submittedName>
        <fullName evidence="2">Uncharacterized protein</fullName>
    </submittedName>
</protein>
<dbReference type="EMBL" id="JAJVDC020000020">
    <property type="protein sequence ID" value="KAL1633634.1"/>
    <property type="molecule type" value="Genomic_DNA"/>
</dbReference>
<keyword evidence="3" id="KW-1185">Reference proteome</keyword>
<feature type="compositionally biased region" description="Polar residues" evidence="1">
    <location>
        <begin position="1"/>
        <end position="12"/>
    </location>
</feature>